<dbReference type="RefSeq" id="WP_289231238.1">
    <property type="nucleotide sequence ID" value="NZ_AP027735.1"/>
</dbReference>
<proteinExistence type="predicted"/>
<feature type="region of interest" description="Disordered" evidence="2">
    <location>
        <begin position="151"/>
        <end position="182"/>
    </location>
</feature>
<dbReference type="InterPro" id="IPR024078">
    <property type="entry name" value="LmbE-like_dom_sf"/>
</dbReference>
<evidence type="ECO:0008006" key="4">
    <source>
        <dbReference type="Google" id="ProtNLM"/>
    </source>
</evidence>
<protein>
    <recommendedName>
        <fullName evidence="4">PIG-L family deacetylase</fullName>
    </recommendedName>
</protein>
<dbReference type="EMBL" id="AP027735">
    <property type="protein sequence ID" value="BDZ59039.1"/>
    <property type="molecule type" value="Genomic_DNA"/>
</dbReference>
<organism evidence="3">
    <name type="scientific">Barrientosiimonas endolithica</name>
    <dbReference type="NCBI Taxonomy" id="1535208"/>
    <lineage>
        <taxon>Bacteria</taxon>
        <taxon>Bacillati</taxon>
        <taxon>Actinomycetota</taxon>
        <taxon>Actinomycetes</taxon>
        <taxon>Micrococcales</taxon>
        <taxon>Dermacoccaceae</taxon>
        <taxon>Barrientosiimonas</taxon>
    </lineage>
</organism>
<evidence type="ECO:0000313" key="3">
    <source>
        <dbReference type="EMBL" id="BDZ59039.1"/>
    </source>
</evidence>
<evidence type="ECO:0000256" key="1">
    <source>
        <dbReference type="ARBA" id="ARBA00022833"/>
    </source>
</evidence>
<dbReference type="SUPFAM" id="SSF102588">
    <property type="entry name" value="LmbE-like"/>
    <property type="match status" value="1"/>
</dbReference>
<keyword evidence="1" id="KW-0862">Zinc</keyword>
<accession>A0ABN6YNL8</accession>
<dbReference type="Gene3D" id="3.40.50.10320">
    <property type="entry name" value="LmbE-like"/>
    <property type="match status" value="1"/>
</dbReference>
<name>A0ABN6YNL8_9MICO</name>
<gene>
    <name evidence="3" type="ORF">GCM10025872_26960</name>
</gene>
<sequence length="182" mass="19499">MTGPDAADDLTPVLHARPVLVLAPHLDDAWLSAAGVLQRATCTVWTVFAGTPSPVQSTPWDAASGFADSDATMRARTDEDTKAFAGTPHEVERLPLLDATYADHAVRAQDRQELGRRLDAWLESHPDGVVVAPVGAGCTCRRRRGRCCASDCAGRGTPRPGPSRRTRPPTHRRHPRSVAPAG</sequence>
<reference evidence="3" key="2">
    <citation type="submission" date="2023-02" db="EMBL/GenBank/DDBJ databases">
        <authorList>
            <person name="Sun Q."/>
            <person name="Mori K."/>
        </authorList>
    </citation>
    <scope>NUCLEOTIDE SEQUENCE</scope>
    <source>
        <strain evidence="3">NBRC 110608</strain>
    </source>
</reference>
<evidence type="ECO:0000256" key="2">
    <source>
        <dbReference type="SAM" id="MobiDB-lite"/>
    </source>
</evidence>
<dbReference type="Pfam" id="PF02585">
    <property type="entry name" value="PIG-L"/>
    <property type="match status" value="1"/>
</dbReference>
<reference evidence="3" key="1">
    <citation type="journal article" date="2014" name="Int. J. Syst. Evol. Microbiol.">
        <title>Complete genome of a new Firmicutes species belonging to the dominant human colonic microbiota ('Ruminococcus bicirculans') reveals two chromosomes and a selective capacity to utilize plant glucans.</title>
        <authorList>
            <consortium name="NISC Comparative Sequencing Program"/>
            <person name="Wegmann U."/>
            <person name="Louis P."/>
            <person name="Goesmann A."/>
            <person name="Henrissat B."/>
            <person name="Duncan S.H."/>
            <person name="Flint H.J."/>
        </authorList>
    </citation>
    <scope>NUCLEOTIDE SEQUENCE</scope>
    <source>
        <strain evidence="3">NBRC 110608</strain>
    </source>
</reference>
<feature type="compositionally biased region" description="Basic residues" evidence="2">
    <location>
        <begin position="162"/>
        <end position="176"/>
    </location>
</feature>
<dbReference type="InterPro" id="IPR003737">
    <property type="entry name" value="GlcNAc_PI_deacetylase-related"/>
</dbReference>